<reference evidence="3" key="1">
    <citation type="journal article" date="2016" name="Proc. Natl. Acad. Sci. U.S.A.">
        <title>Comparative genomics of biotechnologically important yeasts.</title>
        <authorList>
            <person name="Riley R."/>
            <person name="Haridas S."/>
            <person name="Wolfe K.H."/>
            <person name="Lopes M.R."/>
            <person name="Hittinger C.T."/>
            <person name="Goeker M."/>
            <person name="Salamov A.A."/>
            <person name="Wisecaver J.H."/>
            <person name="Long T.M."/>
            <person name="Calvey C.H."/>
            <person name="Aerts A.L."/>
            <person name="Barry K.W."/>
            <person name="Choi C."/>
            <person name="Clum A."/>
            <person name="Coughlan A.Y."/>
            <person name="Deshpande S."/>
            <person name="Douglass A.P."/>
            <person name="Hanson S.J."/>
            <person name="Klenk H.-P."/>
            <person name="LaButti K.M."/>
            <person name="Lapidus A."/>
            <person name="Lindquist E.A."/>
            <person name="Lipzen A.M."/>
            <person name="Meier-Kolthoff J.P."/>
            <person name="Ohm R.A."/>
            <person name="Otillar R.P."/>
            <person name="Pangilinan J.L."/>
            <person name="Peng Y."/>
            <person name="Rokas A."/>
            <person name="Rosa C.A."/>
            <person name="Scheuner C."/>
            <person name="Sibirny A.A."/>
            <person name="Slot J.C."/>
            <person name="Stielow J.B."/>
            <person name="Sun H."/>
            <person name="Kurtzman C.P."/>
            <person name="Blackwell M."/>
            <person name="Grigoriev I.V."/>
            <person name="Jeffries T.W."/>
        </authorList>
    </citation>
    <scope>NUCLEOTIDE SEQUENCE [LARGE SCALE GENOMIC DNA]</scope>
    <source>
        <strain evidence="3">NRRL Y-1626</strain>
    </source>
</reference>
<organism evidence="2 3">
    <name type="scientific">Hanseniaspora valbyensis NRRL Y-1626</name>
    <dbReference type="NCBI Taxonomy" id="766949"/>
    <lineage>
        <taxon>Eukaryota</taxon>
        <taxon>Fungi</taxon>
        <taxon>Dikarya</taxon>
        <taxon>Ascomycota</taxon>
        <taxon>Saccharomycotina</taxon>
        <taxon>Saccharomycetes</taxon>
        <taxon>Saccharomycodales</taxon>
        <taxon>Saccharomycodaceae</taxon>
        <taxon>Hanseniaspora</taxon>
    </lineage>
</organism>
<comment type="caution">
    <text evidence="2">The sequence shown here is derived from an EMBL/GenBank/DDBJ whole genome shotgun (WGS) entry which is preliminary data.</text>
</comment>
<feature type="compositionally biased region" description="Acidic residues" evidence="1">
    <location>
        <begin position="268"/>
        <end position="277"/>
    </location>
</feature>
<feature type="region of interest" description="Disordered" evidence="1">
    <location>
        <begin position="268"/>
        <end position="308"/>
    </location>
</feature>
<evidence type="ECO:0000256" key="1">
    <source>
        <dbReference type="SAM" id="MobiDB-lite"/>
    </source>
</evidence>
<gene>
    <name evidence="2" type="ORF">HANVADRAFT_701</name>
</gene>
<protein>
    <submittedName>
        <fullName evidence="2">Uncharacterized protein</fullName>
    </submittedName>
</protein>
<sequence>MTSWKASGILPANSITLNKPISMGLKKSDIFLKILQRLQSEFRTFSKWDAEMLLDLSIEHRSLNFVSLQELIDFATVIPWEPIYDEITLEQANNIITGSNQGSILNSGSQQPFGREMISNTIFNGQTNDKFMSMSPFNNNNKNSILPYTLSPLHVRNTVEPLISGDASSIDQLDFQSEALDQEVLAILNMTNFERQSINHKQINSNNLLNIDNNASSNPESVESNSLLQFTDLHNAVTTNLQKGELNINNKTGVTPDFIKNANLNADGEELESEQDEGEKQQENKNLESEEDDEEFGDEEEDDDDDEERITARELAENKQIRSGIPILNNMANSPEFLNNNSITSYRPRRDSIMQMFEYNGLDEFRQQLGGIGGYGAKFQQEQIEPASFTPQQPLLAQPHPQSNGIQIQQNNTPLSNHANSPLLAEFQILQQLQKQEQARKLLILLNDIVSYQNQPLILKSVKIKMSIDLQLELSKIYNEILFFLKTDALKENYFCNVEPLILPNDISVEFLTADATSIKKLIAQFQELTSYCKLPQVAQIFPIQPIKSLNELETIMGLLLQILKRCI</sequence>
<dbReference type="EMBL" id="LXPE01000003">
    <property type="protein sequence ID" value="OBA28558.1"/>
    <property type="molecule type" value="Genomic_DNA"/>
</dbReference>
<evidence type="ECO:0000313" key="2">
    <source>
        <dbReference type="EMBL" id="OBA28558.1"/>
    </source>
</evidence>
<dbReference type="Proteomes" id="UP000092321">
    <property type="component" value="Unassembled WGS sequence"/>
</dbReference>
<evidence type="ECO:0000313" key="3">
    <source>
        <dbReference type="Proteomes" id="UP000092321"/>
    </source>
</evidence>
<name>A0A1B7TIP7_9ASCO</name>
<accession>A0A1B7TIP7</accession>
<proteinExistence type="predicted"/>
<feature type="compositionally biased region" description="Acidic residues" evidence="1">
    <location>
        <begin position="289"/>
        <end position="308"/>
    </location>
</feature>
<keyword evidence="3" id="KW-1185">Reference proteome</keyword>
<feature type="compositionally biased region" description="Basic and acidic residues" evidence="1">
    <location>
        <begin position="278"/>
        <end position="288"/>
    </location>
</feature>
<dbReference type="AlphaFoldDB" id="A0A1B7TIP7"/>